<evidence type="ECO:0000313" key="2">
    <source>
        <dbReference type="EnsemblPlants" id="OPUNC10G14270.1"/>
    </source>
</evidence>
<organism evidence="2">
    <name type="scientific">Oryza punctata</name>
    <name type="common">Red rice</name>
    <dbReference type="NCBI Taxonomy" id="4537"/>
    <lineage>
        <taxon>Eukaryota</taxon>
        <taxon>Viridiplantae</taxon>
        <taxon>Streptophyta</taxon>
        <taxon>Embryophyta</taxon>
        <taxon>Tracheophyta</taxon>
        <taxon>Spermatophyta</taxon>
        <taxon>Magnoliopsida</taxon>
        <taxon>Liliopsida</taxon>
        <taxon>Poales</taxon>
        <taxon>Poaceae</taxon>
        <taxon>BOP clade</taxon>
        <taxon>Oryzoideae</taxon>
        <taxon>Oryzeae</taxon>
        <taxon>Oryzinae</taxon>
        <taxon>Oryza</taxon>
    </lineage>
</organism>
<feature type="compositionally biased region" description="Low complexity" evidence="1">
    <location>
        <begin position="112"/>
        <end position="122"/>
    </location>
</feature>
<feature type="region of interest" description="Disordered" evidence="1">
    <location>
        <begin position="112"/>
        <end position="142"/>
    </location>
</feature>
<protein>
    <submittedName>
        <fullName evidence="2">Uncharacterized protein</fullName>
    </submittedName>
</protein>
<feature type="compositionally biased region" description="Basic and acidic residues" evidence="1">
    <location>
        <begin position="17"/>
        <end position="30"/>
    </location>
</feature>
<feature type="region of interest" description="Disordered" evidence="1">
    <location>
        <begin position="1"/>
        <end position="55"/>
    </location>
</feature>
<evidence type="ECO:0000313" key="3">
    <source>
        <dbReference type="Proteomes" id="UP000026962"/>
    </source>
</evidence>
<dbReference type="Proteomes" id="UP000026962">
    <property type="component" value="Chromosome 10"/>
</dbReference>
<feature type="compositionally biased region" description="Basic and acidic residues" evidence="1">
    <location>
        <begin position="42"/>
        <end position="55"/>
    </location>
</feature>
<proteinExistence type="predicted"/>
<evidence type="ECO:0000256" key="1">
    <source>
        <dbReference type="SAM" id="MobiDB-lite"/>
    </source>
</evidence>
<keyword evidence="3" id="KW-1185">Reference proteome</keyword>
<dbReference type="AlphaFoldDB" id="A0A0E0M9R1"/>
<sequence>MQSQDDRVQATDPGGRGLDEDVRVSGELEFGHIQGRRGPNPEGRRGQEEGGLNEDTRIRMHGGQCRHRRHHLPPLLLTLVGTVFFAGSQLPPSGPAMCQIRWVGCPEATNPAPQTPTTATGGAQAGGATSGGHGLSAVSIDR</sequence>
<reference evidence="2" key="2">
    <citation type="submission" date="2018-05" db="EMBL/GenBank/DDBJ databases">
        <title>OpunRS2 (Oryza punctata Reference Sequence Version 2).</title>
        <authorList>
            <person name="Zhang J."/>
            <person name="Kudrna D."/>
            <person name="Lee S."/>
            <person name="Talag J."/>
            <person name="Welchert J."/>
            <person name="Wing R.A."/>
        </authorList>
    </citation>
    <scope>NUCLEOTIDE SEQUENCE [LARGE SCALE GENOMIC DNA]</scope>
</reference>
<dbReference type="Gramene" id="OPUNC10G14270.1">
    <property type="protein sequence ID" value="OPUNC10G14270.1"/>
    <property type="gene ID" value="OPUNC10G14270"/>
</dbReference>
<reference evidence="2" key="1">
    <citation type="submission" date="2015-04" db="UniProtKB">
        <authorList>
            <consortium name="EnsemblPlants"/>
        </authorList>
    </citation>
    <scope>IDENTIFICATION</scope>
</reference>
<accession>A0A0E0M9R1</accession>
<dbReference type="EnsemblPlants" id="OPUNC10G14270.1">
    <property type="protein sequence ID" value="OPUNC10G14270.1"/>
    <property type="gene ID" value="OPUNC10G14270"/>
</dbReference>
<name>A0A0E0M9R1_ORYPU</name>
<dbReference type="HOGENOM" id="CLU_1818980_0_0_1"/>
<feature type="compositionally biased region" description="Gly residues" evidence="1">
    <location>
        <begin position="123"/>
        <end position="134"/>
    </location>
</feature>